<dbReference type="EMBL" id="BSXG01000041">
    <property type="protein sequence ID" value="GME27793.1"/>
    <property type="molecule type" value="Genomic_DNA"/>
</dbReference>
<sequence>MGEAKFRARRSATPGTTALSSLLRRTSLHDSHTDCSTTPTSPPADPRGSSMAGPPRFLRRDAATLAAVRSLPRNANLVLFTPVVPPPEPDQPSPAERGAVQEPPGKGGRADADAPMDPFEPLGRALSRHHARVRHVPYVPGVGMTRTHQTFVEHAAAVVLVVVCSGDRRSSGGPLEPASGSALAVQHPEQQQQQSAPYRSPYVLPPLRPSAARPAHPSVKTEPRPSPHQHRQPPSFHPSLKFATQALWAVEEHGTEFRARRAASGSGPSSMPLVLLLVKDDADLEDYLLELQDAGPGIGTGTVLRSGSYSPRALGKVAGMVFGSEV</sequence>
<name>A0ACB5S4W2_9PEZI</name>
<evidence type="ECO:0000313" key="2">
    <source>
        <dbReference type="Proteomes" id="UP001165186"/>
    </source>
</evidence>
<proteinExistence type="predicted"/>
<organism evidence="1 2">
    <name type="scientific">Neofusicoccum parvum</name>
    <dbReference type="NCBI Taxonomy" id="310453"/>
    <lineage>
        <taxon>Eukaryota</taxon>
        <taxon>Fungi</taxon>
        <taxon>Dikarya</taxon>
        <taxon>Ascomycota</taxon>
        <taxon>Pezizomycotina</taxon>
        <taxon>Dothideomycetes</taxon>
        <taxon>Dothideomycetes incertae sedis</taxon>
        <taxon>Botryosphaeriales</taxon>
        <taxon>Botryosphaeriaceae</taxon>
        <taxon>Neofusicoccum</taxon>
    </lineage>
</organism>
<comment type="caution">
    <text evidence="1">The sequence shown here is derived from an EMBL/GenBank/DDBJ whole genome shotgun (WGS) entry which is preliminary data.</text>
</comment>
<protein>
    <submittedName>
        <fullName evidence="1">Uncharacterized protein LTHEOB_7153</fullName>
    </submittedName>
</protein>
<accession>A0ACB5S4W2</accession>
<reference evidence="1" key="1">
    <citation type="submission" date="2024-09" db="EMBL/GenBank/DDBJ databases">
        <title>Draft Genome Sequences of Neofusicoccum parvum.</title>
        <authorList>
            <person name="Ashida A."/>
            <person name="Camagna M."/>
            <person name="Tanaka A."/>
            <person name="Takemoto D."/>
        </authorList>
    </citation>
    <scope>NUCLEOTIDE SEQUENCE</scope>
    <source>
        <strain evidence="1">PPO83</strain>
    </source>
</reference>
<dbReference type="Proteomes" id="UP001165186">
    <property type="component" value="Unassembled WGS sequence"/>
</dbReference>
<keyword evidence="2" id="KW-1185">Reference proteome</keyword>
<evidence type="ECO:0000313" key="1">
    <source>
        <dbReference type="EMBL" id="GME27793.1"/>
    </source>
</evidence>
<gene>
    <name evidence="1" type="primary">g11037</name>
    <name evidence="1" type="ORF">NpPPO83_00011037</name>
</gene>